<dbReference type="SMART" id="SM00862">
    <property type="entry name" value="Trans_reg_C"/>
    <property type="match status" value="1"/>
</dbReference>
<sequence>MPTAGELLEVQLLGPVRAWRHGREVVLGPPKQRAVFALLAGRANDVVSVDHIIDAVWGGDIPQTAANGVHTYVAGLRRVLEPERSRRESGELLISTAGGYALQTDPEAVDATLFARRHAQARRARTEGRLQEALETAESALSLWHGEAHSGVPGPFAAMERTRLQDLRLTAVEEWAADMLEADRPVEAVTVLLGAVAEEPLREKLRWLLMTALYRCGRQAHALEVYAETRRLLRHELGIDPGPELRSLHQQILTGSPGTWTGPAGSYAIAPTGPRTAGPEPAKARMLLTDTPRPAQLPPVARGFVGHSRELGQLARLLTENDGRSASTPIVVVDGPAGVGKSAFALALAHRVSEHFPDGQLYVDLRGTSMEGRSLSASEALLQVLRSLGGDNARIPGDLASRATLYRSLLHGKRVLVMLDDVLSADQLRPLIPGGSSCVLSTGRQRLGGLAVRDGAHLLRLGPLGTQDALTLLRCLSGDRLRHQEAVARRLVGLSGGRPLALRMMAETLAANQDVPLAALVERFAAEHGRLDRLAAGGNASTSLHTLFETSYQALPDEAARMFRLLGLFSEGLITVSAAADLTGTTEAAAAVTLEQLAQHHLLVVAGRGEYRFPELMRLYAAECAEREPLPHRSAAVARLLQAAASVA</sequence>
<dbReference type="SMART" id="SM01043">
    <property type="entry name" value="BTAD"/>
    <property type="match status" value="1"/>
</dbReference>
<comment type="similarity">
    <text evidence="1">Belongs to the AfsR/DnrI/RedD regulatory family.</text>
</comment>
<dbReference type="GO" id="GO:0003677">
    <property type="term" value="F:DNA binding"/>
    <property type="evidence" value="ECO:0007669"/>
    <property type="project" value="UniProtKB-UniRule"/>
</dbReference>
<dbReference type="eggNOG" id="COG3629">
    <property type="taxonomic scope" value="Bacteria"/>
</dbReference>
<dbReference type="SUPFAM" id="SSF46894">
    <property type="entry name" value="C-terminal effector domain of the bipartite response regulators"/>
    <property type="match status" value="1"/>
</dbReference>
<dbReference type="InterPro" id="IPR011990">
    <property type="entry name" value="TPR-like_helical_dom_sf"/>
</dbReference>
<keyword evidence="2" id="KW-0902">Two-component regulatory system</keyword>
<dbReference type="PANTHER" id="PTHR35807:SF1">
    <property type="entry name" value="TRANSCRIPTIONAL REGULATOR REDD"/>
    <property type="match status" value="1"/>
</dbReference>
<dbReference type="Gene3D" id="1.25.40.10">
    <property type="entry name" value="Tetratricopeptide repeat domain"/>
    <property type="match status" value="1"/>
</dbReference>
<dbReference type="STRING" id="953739.SVEN_0505"/>
<dbReference type="InterPro" id="IPR016032">
    <property type="entry name" value="Sig_transdc_resp-reg_C-effctor"/>
</dbReference>
<dbReference type="EMBL" id="FR845719">
    <property type="protein sequence ID" value="CCA53792.1"/>
    <property type="molecule type" value="Genomic_DNA"/>
</dbReference>
<organism evidence="8 9">
    <name type="scientific">Streptomyces venezuelae (strain ATCC 10712 / CBS 650.69 / DSM 40230 / JCM 4526 / NBRC 13096 / PD 04745)</name>
    <dbReference type="NCBI Taxonomy" id="953739"/>
    <lineage>
        <taxon>Bacteria</taxon>
        <taxon>Bacillati</taxon>
        <taxon>Actinomycetota</taxon>
        <taxon>Actinomycetes</taxon>
        <taxon>Kitasatosporales</taxon>
        <taxon>Streptomycetaceae</taxon>
        <taxon>Streptomyces</taxon>
    </lineage>
</organism>
<protein>
    <recommendedName>
        <fullName evidence="7">OmpR/PhoB-type domain-containing protein</fullName>
    </recommendedName>
</protein>
<keyword evidence="5" id="KW-0804">Transcription</keyword>
<proteinExistence type="inferred from homology"/>
<dbReference type="GO" id="GO:0006355">
    <property type="term" value="P:regulation of DNA-templated transcription"/>
    <property type="evidence" value="ECO:0007669"/>
    <property type="project" value="InterPro"/>
</dbReference>
<feature type="DNA-binding region" description="OmpR/PhoB-type" evidence="6">
    <location>
        <begin position="1"/>
        <end position="104"/>
    </location>
</feature>
<evidence type="ECO:0000256" key="3">
    <source>
        <dbReference type="ARBA" id="ARBA00023015"/>
    </source>
</evidence>
<dbReference type="PATRIC" id="fig|953739.5.peg.6348"/>
<gene>
    <name evidence="8" type="ordered locus">SVEN_0505</name>
</gene>
<dbReference type="Pfam" id="PF00931">
    <property type="entry name" value="NB-ARC"/>
    <property type="match status" value="1"/>
</dbReference>
<evidence type="ECO:0000313" key="9">
    <source>
        <dbReference type="Proteomes" id="UP000006854"/>
    </source>
</evidence>
<dbReference type="InterPro" id="IPR001867">
    <property type="entry name" value="OmpR/PhoB-type_DNA-bd"/>
</dbReference>
<dbReference type="KEGG" id="sve:SVEN_0505"/>
<name>F2R7A0_STRVP</name>
<dbReference type="Pfam" id="PF00486">
    <property type="entry name" value="Trans_reg_C"/>
    <property type="match status" value="1"/>
</dbReference>
<evidence type="ECO:0000256" key="2">
    <source>
        <dbReference type="ARBA" id="ARBA00023012"/>
    </source>
</evidence>
<evidence type="ECO:0000256" key="4">
    <source>
        <dbReference type="ARBA" id="ARBA00023125"/>
    </source>
</evidence>
<dbReference type="SUPFAM" id="SSF52540">
    <property type="entry name" value="P-loop containing nucleoside triphosphate hydrolases"/>
    <property type="match status" value="1"/>
</dbReference>
<dbReference type="PROSITE" id="PS51755">
    <property type="entry name" value="OMPR_PHOB"/>
    <property type="match status" value="1"/>
</dbReference>
<dbReference type="InterPro" id="IPR036388">
    <property type="entry name" value="WH-like_DNA-bd_sf"/>
</dbReference>
<evidence type="ECO:0000256" key="5">
    <source>
        <dbReference type="ARBA" id="ARBA00023163"/>
    </source>
</evidence>
<dbReference type="InterPro" id="IPR002182">
    <property type="entry name" value="NB-ARC"/>
</dbReference>
<evidence type="ECO:0000256" key="6">
    <source>
        <dbReference type="PROSITE-ProRule" id="PRU01091"/>
    </source>
</evidence>
<dbReference type="PRINTS" id="PR00364">
    <property type="entry name" value="DISEASERSIST"/>
</dbReference>
<dbReference type="InterPro" id="IPR005158">
    <property type="entry name" value="BTAD"/>
</dbReference>
<keyword evidence="4 6" id="KW-0238">DNA-binding</keyword>
<dbReference type="CDD" id="cd15831">
    <property type="entry name" value="BTAD"/>
    <property type="match status" value="1"/>
</dbReference>
<dbReference type="InterPro" id="IPR051677">
    <property type="entry name" value="AfsR-DnrI-RedD_regulator"/>
</dbReference>
<dbReference type="GO" id="GO:0000160">
    <property type="term" value="P:phosphorelay signal transduction system"/>
    <property type="evidence" value="ECO:0007669"/>
    <property type="project" value="UniProtKB-KW"/>
</dbReference>
<feature type="domain" description="OmpR/PhoB-type" evidence="7">
    <location>
        <begin position="1"/>
        <end position="104"/>
    </location>
</feature>
<dbReference type="InterPro" id="IPR027417">
    <property type="entry name" value="P-loop_NTPase"/>
</dbReference>
<dbReference type="GeneID" id="51861101"/>
<keyword evidence="9" id="KW-1185">Reference proteome</keyword>
<dbReference type="RefSeq" id="WP_015031711.1">
    <property type="nucleotide sequence ID" value="NC_018750.1"/>
</dbReference>
<dbReference type="Gene3D" id="1.10.10.10">
    <property type="entry name" value="Winged helix-like DNA-binding domain superfamily/Winged helix DNA-binding domain"/>
    <property type="match status" value="1"/>
</dbReference>
<evidence type="ECO:0000313" key="8">
    <source>
        <dbReference type="EMBL" id="CCA53792.1"/>
    </source>
</evidence>
<dbReference type="SUPFAM" id="SSF48452">
    <property type="entry name" value="TPR-like"/>
    <property type="match status" value="1"/>
</dbReference>
<evidence type="ECO:0000259" key="7">
    <source>
        <dbReference type="PROSITE" id="PS51755"/>
    </source>
</evidence>
<dbReference type="Gene3D" id="3.40.50.300">
    <property type="entry name" value="P-loop containing nucleotide triphosphate hydrolases"/>
    <property type="match status" value="1"/>
</dbReference>
<dbReference type="AlphaFoldDB" id="F2R7A0"/>
<dbReference type="PANTHER" id="PTHR35807">
    <property type="entry name" value="TRANSCRIPTIONAL REGULATOR REDD-RELATED"/>
    <property type="match status" value="1"/>
</dbReference>
<evidence type="ECO:0000256" key="1">
    <source>
        <dbReference type="ARBA" id="ARBA00005820"/>
    </source>
</evidence>
<accession>F2R7A0</accession>
<dbReference type="HOGENOM" id="CLU_004665_6_0_11"/>
<dbReference type="Proteomes" id="UP000006854">
    <property type="component" value="Chromosome"/>
</dbReference>
<dbReference type="Pfam" id="PF03704">
    <property type="entry name" value="BTAD"/>
    <property type="match status" value="1"/>
</dbReference>
<dbReference type="GO" id="GO:0043531">
    <property type="term" value="F:ADP binding"/>
    <property type="evidence" value="ECO:0007669"/>
    <property type="project" value="InterPro"/>
</dbReference>
<keyword evidence="3" id="KW-0805">Transcription regulation</keyword>
<reference evidence="8 9" key="1">
    <citation type="journal article" date="2011" name="BMC Genomics">
        <title>Genome-wide analysis of the role of GlnR in Streptomyces venezuelae provides new insights into global nitrogen regulation in actinomycetes.</title>
        <authorList>
            <person name="Pullan S.T."/>
            <person name="Bibb M.J."/>
            <person name="Merrick M."/>
        </authorList>
    </citation>
    <scope>NUCLEOTIDE SEQUENCE [LARGE SCALE GENOMIC DNA]</scope>
    <source>
        <strain evidence="8">ATCC 10712</strain>
    </source>
</reference>
<dbReference type="OrthoDB" id="7628974at2"/>